<proteinExistence type="predicted"/>
<dbReference type="OrthoDB" id="19329at2759"/>
<dbReference type="SUPFAM" id="SSF57667">
    <property type="entry name" value="beta-beta-alpha zinc fingers"/>
    <property type="match status" value="1"/>
</dbReference>
<dbReference type="GO" id="GO:0042273">
    <property type="term" value="P:ribosomal large subunit biogenesis"/>
    <property type="evidence" value="ECO:0007669"/>
    <property type="project" value="TreeGrafter"/>
</dbReference>
<dbReference type="PANTHER" id="PTHR13182">
    <property type="entry name" value="ZINC FINGER PROTEIN 622"/>
    <property type="match status" value="1"/>
</dbReference>
<dbReference type="AlphaFoldDB" id="A0A9W6YX44"/>
<reference evidence="3" key="1">
    <citation type="submission" date="2023-04" db="EMBL/GenBank/DDBJ databases">
        <title>Ambrosiozyma monospora NBRC 1965.</title>
        <authorList>
            <person name="Ichikawa N."/>
            <person name="Sato H."/>
            <person name="Tonouchi N."/>
        </authorList>
    </citation>
    <scope>NUCLEOTIDE SEQUENCE</scope>
    <source>
        <strain evidence="3">NBRC 1965</strain>
    </source>
</reference>
<dbReference type="Proteomes" id="UP001165063">
    <property type="component" value="Unassembled WGS sequence"/>
</dbReference>
<evidence type="ECO:0000313" key="3">
    <source>
        <dbReference type="EMBL" id="GMG26604.1"/>
    </source>
</evidence>
<comment type="caution">
    <text evidence="3">The sequence shown here is derived from an EMBL/GenBank/DDBJ whole genome shotgun (WGS) entry which is preliminary data.</text>
</comment>
<feature type="region of interest" description="Disordered" evidence="1">
    <location>
        <begin position="167"/>
        <end position="192"/>
    </location>
</feature>
<accession>A0A9W6YX44</accession>
<sequence length="293" mass="34207">MVNNNIGNDGYVVNDNIKTHIETEEKKEIPKVEEEKKEDELTEEQLQEKLMQEKYKNRVEIPLENCLFCNKKHDTLEDNIDHMFKSHGLYLPEVKYLVDKSGLINYLSEKIGFGNVCLVCHYQGRNIESVRQHMLSKSHCKIPYETEDEKLEISNFYDFTSSYDQVEDGDGDADEWEDISGDEAGNSDEESDIPEDNLYVNSYQLHLPNGSVAGHRSLARYYRQNLRPERELSEGQGTVIAAETRHFVTQVDRKAVAEKKRAWAREEKVKDTNDRRAAKFINWQPHYRDQLLQ</sequence>
<organism evidence="3 4">
    <name type="scientific">Ambrosiozyma monospora</name>
    <name type="common">Yeast</name>
    <name type="synonym">Endomycopsis monosporus</name>
    <dbReference type="NCBI Taxonomy" id="43982"/>
    <lineage>
        <taxon>Eukaryota</taxon>
        <taxon>Fungi</taxon>
        <taxon>Dikarya</taxon>
        <taxon>Ascomycota</taxon>
        <taxon>Saccharomycotina</taxon>
        <taxon>Pichiomycetes</taxon>
        <taxon>Pichiales</taxon>
        <taxon>Pichiaceae</taxon>
        <taxon>Ambrosiozyma</taxon>
    </lineage>
</organism>
<feature type="domain" description="ZN622/Rei1/Reh1 zinc finger C2H2-type" evidence="2">
    <location>
        <begin position="66"/>
        <end position="163"/>
    </location>
</feature>
<dbReference type="InterPro" id="IPR040025">
    <property type="entry name" value="Znf622/Rei1/Reh1"/>
</dbReference>
<dbReference type="EMBL" id="BSXU01001358">
    <property type="protein sequence ID" value="GMG26604.1"/>
    <property type="molecule type" value="Genomic_DNA"/>
</dbReference>
<evidence type="ECO:0000313" key="4">
    <source>
        <dbReference type="Proteomes" id="UP001165063"/>
    </source>
</evidence>
<dbReference type="PANTHER" id="PTHR13182:SF21">
    <property type="entry name" value="CYTOPLASMIC 60S SUBUNIT BIOGENESIS FACTOR REI1"/>
    <property type="match status" value="1"/>
</dbReference>
<evidence type="ECO:0000259" key="2">
    <source>
        <dbReference type="Pfam" id="PF12756"/>
    </source>
</evidence>
<dbReference type="GO" id="GO:0030687">
    <property type="term" value="C:preribosome, large subunit precursor"/>
    <property type="evidence" value="ECO:0007669"/>
    <property type="project" value="TreeGrafter"/>
</dbReference>
<evidence type="ECO:0000256" key="1">
    <source>
        <dbReference type="SAM" id="MobiDB-lite"/>
    </source>
</evidence>
<keyword evidence="4" id="KW-1185">Reference proteome</keyword>
<gene>
    <name evidence="3" type="ORF">Amon01_000329700</name>
</gene>
<protein>
    <submittedName>
        <fullName evidence="3">Unnamed protein product</fullName>
    </submittedName>
</protein>
<dbReference type="InterPro" id="IPR041661">
    <property type="entry name" value="ZN622/Rei1/Reh1_Znf-C2H2"/>
</dbReference>
<name>A0A9W6YX44_AMBMO</name>
<dbReference type="Pfam" id="PF12756">
    <property type="entry name" value="zf-C2H2_2"/>
    <property type="match status" value="1"/>
</dbReference>
<dbReference type="InterPro" id="IPR036236">
    <property type="entry name" value="Znf_C2H2_sf"/>
</dbReference>